<dbReference type="PROSITE" id="PS00122">
    <property type="entry name" value="CARBOXYLESTERASE_B_1"/>
    <property type="match status" value="1"/>
</dbReference>
<gene>
    <name evidence="6" type="ORF">AMATHDRAFT_50801</name>
</gene>
<protein>
    <recommendedName>
        <fullName evidence="4">Carboxylic ester hydrolase</fullName>
        <ecNumber evidence="4">3.1.1.-</ecNumber>
    </recommendedName>
</protein>
<evidence type="ECO:0000256" key="4">
    <source>
        <dbReference type="RuleBase" id="RU361235"/>
    </source>
</evidence>
<evidence type="ECO:0000256" key="3">
    <source>
        <dbReference type="ARBA" id="ARBA00022801"/>
    </source>
</evidence>
<accession>A0A2A9N812</accession>
<feature type="signal peptide" evidence="4">
    <location>
        <begin position="1"/>
        <end position="19"/>
    </location>
</feature>
<dbReference type="AlphaFoldDB" id="A0A2A9N812"/>
<dbReference type="EC" id="3.1.1.-" evidence="4"/>
<organism evidence="6 7">
    <name type="scientific">Amanita thiersii Skay4041</name>
    <dbReference type="NCBI Taxonomy" id="703135"/>
    <lineage>
        <taxon>Eukaryota</taxon>
        <taxon>Fungi</taxon>
        <taxon>Dikarya</taxon>
        <taxon>Basidiomycota</taxon>
        <taxon>Agaricomycotina</taxon>
        <taxon>Agaricomycetes</taxon>
        <taxon>Agaricomycetidae</taxon>
        <taxon>Agaricales</taxon>
        <taxon>Pluteineae</taxon>
        <taxon>Amanitaceae</taxon>
        <taxon>Amanita</taxon>
    </lineage>
</organism>
<dbReference type="PANTHER" id="PTHR11559">
    <property type="entry name" value="CARBOXYLESTERASE"/>
    <property type="match status" value="1"/>
</dbReference>
<dbReference type="InterPro" id="IPR050309">
    <property type="entry name" value="Type-B_Carboxylest/Lipase"/>
</dbReference>
<feature type="chain" id="PRO_5011810395" description="Carboxylic ester hydrolase" evidence="4">
    <location>
        <begin position="20"/>
        <end position="533"/>
    </location>
</feature>
<keyword evidence="7" id="KW-1185">Reference proteome</keyword>
<keyword evidence="4" id="KW-0732">Signal</keyword>
<feature type="domain" description="Carboxylesterase type B" evidence="5">
    <location>
        <begin position="25"/>
        <end position="505"/>
    </location>
</feature>
<dbReference type="GO" id="GO:0016787">
    <property type="term" value="F:hydrolase activity"/>
    <property type="evidence" value="ECO:0007669"/>
    <property type="project" value="UniProtKB-KW"/>
</dbReference>
<dbReference type="Proteomes" id="UP000242287">
    <property type="component" value="Unassembled WGS sequence"/>
</dbReference>
<evidence type="ECO:0000259" key="5">
    <source>
        <dbReference type="Pfam" id="PF00135"/>
    </source>
</evidence>
<dbReference type="EMBL" id="KZ302160">
    <property type="protein sequence ID" value="PFH46775.1"/>
    <property type="molecule type" value="Genomic_DNA"/>
</dbReference>
<dbReference type="Gene3D" id="3.40.50.1820">
    <property type="entry name" value="alpha/beta hydrolase"/>
    <property type="match status" value="1"/>
</dbReference>
<dbReference type="OrthoDB" id="408631at2759"/>
<dbReference type="InterPro" id="IPR029058">
    <property type="entry name" value="AB_hydrolase_fold"/>
</dbReference>
<evidence type="ECO:0000313" key="6">
    <source>
        <dbReference type="EMBL" id="PFH46775.1"/>
    </source>
</evidence>
<keyword evidence="3 4" id="KW-0378">Hydrolase</keyword>
<comment type="similarity">
    <text evidence="1 4">Belongs to the type-B carboxylesterase/lipase family.</text>
</comment>
<dbReference type="Pfam" id="PF00135">
    <property type="entry name" value="COesterase"/>
    <property type="match status" value="1"/>
</dbReference>
<sequence length="533" mass="57890">MRGIVIALVSLVYCSLVAAQTDRPVVDLGYAKYAGVVDTTTHSTRFLGIRYAAPPTGALLHCTLRWRAPRQPASIAGVQSADTLPNPCFAAGAGTASTGPFRNGSFPTSQHKSNERRAFEPSEDCLFLDVYTTGTLKSTHTSNPMPVIVWFHGGGYVSGSAAGYNGDDLISDARGKVVVVVIQYRLGVFGFLPGTKVKKEGELNAGLLDQQFALRWVHKHIHKFGGDPRRVTIWGESAGAGSVLQQVIAEGGNTIPQLFRSAIAIYNEVVSLTGCSSSSGDENTLACLREVGAGTLENANLQIEQSAFSGVVTFVPCVDGLFIRQRPTEAFKQRRVNGEALLAVTNTNEGDSFVNHNIVDAMSTADYIAQLFPHFGQAEIDRAVRQYAGLGTNIERAAAIFGEAILICPSYLLLQASGNKAYKGQFAIPPALHSRDLLYYFRSRNPSGHPPFDNVDFRTAFAQSFINFVISLDPNVKIEPTNITPQWSPWNSGNEMLFNRTEDAMPDIRQIRTSRALLKRCAFWESVGAFSGQ</sequence>
<reference evidence="6 7" key="1">
    <citation type="submission" date="2014-02" db="EMBL/GenBank/DDBJ databases">
        <title>Transposable element dynamics among asymbiotic and ectomycorrhizal Amanita fungi.</title>
        <authorList>
            <consortium name="DOE Joint Genome Institute"/>
            <person name="Hess J."/>
            <person name="Skrede I."/>
            <person name="Wolfe B."/>
            <person name="LaButti K."/>
            <person name="Ohm R.A."/>
            <person name="Grigoriev I.V."/>
            <person name="Pringle A."/>
        </authorList>
    </citation>
    <scope>NUCLEOTIDE SEQUENCE [LARGE SCALE GENOMIC DNA]</scope>
    <source>
        <strain evidence="6 7">SKay4041</strain>
    </source>
</reference>
<dbReference type="SUPFAM" id="SSF53474">
    <property type="entry name" value="alpha/beta-Hydrolases"/>
    <property type="match status" value="1"/>
</dbReference>
<dbReference type="PROSITE" id="PS01173">
    <property type="entry name" value="LIPASE_GDXG_HIS"/>
    <property type="match status" value="1"/>
</dbReference>
<dbReference type="InterPro" id="IPR002018">
    <property type="entry name" value="CarbesteraseB"/>
</dbReference>
<dbReference type="InterPro" id="IPR002168">
    <property type="entry name" value="Lipase_GDXG_HIS_AS"/>
</dbReference>
<dbReference type="STRING" id="703135.A0A2A9N812"/>
<evidence type="ECO:0000256" key="2">
    <source>
        <dbReference type="ARBA" id="ARBA00010515"/>
    </source>
</evidence>
<evidence type="ECO:0000313" key="7">
    <source>
        <dbReference type="Proteomes" id="UP000242287"/>
    </source>
</evidence>
<dbReference type="InterPro" id="IPR019826">
    <property type="entry name" value="Carboxylesterase_B_AS"/>
</dbReference>
<evidence type="ECO:0000256" key="1">
    <source>
        <dbReference type="ARBA" id="ARBA00005964"/>
    </source>
</evidence>
<name>A0A2A9N812_9AGAR</name>
<proteinExistence type="inferred from homology"/>
<comment type="similarity">
    <text evidence="2">Belongs to the 'GDXG' lipolytic enzyme family.</text>
</comment>